<name>A0A380BY03_9GAMM</name>
<dbReference type="InterPro" id="IPR014110">
    <property type="entry name" value="TraF"/>
</dbReference>
<reference evidence="1 2" key="1">
    <citation type="submission" date="2018-06" db="EMBL/GenBank/DDBJ databases">
        <authorList>
            <consortium name="Pathogen Informatics"/>
            <person name="Doyle S."/>
        </authorList>
    </citation>
    <scope>NUCLEOTIDE SEQUENCE [LARGE SCALE GENOMIC DNA]</scope>
    <source>
        <strain evidence="1 2">NCTC10736</strain>
    </source>
</reference>
<dbReference type="Proteomes" id="UP000255061">
    <property type="component" value="Unassembled WGS sequence"/>
</dbReference>
<dbReference type="EMBL" id="UGYV01000004">
    <property type="protein sequence ID" value="SUJ09082.1"/>
    <property type="molecule type" value="Genomic_DNA"/>
</dbReference>
<dbReference type="Pfam" id="PF13728">
    <property type="entry name" value="TraF"/>
    <property type="match status" value="1"/>
</dbReference>
<dbReference type="AlphaFoldDB" id="A0A380BY03"/>
<protein>
    <submittedName>
        <fullName evidence="1">Conjugal pilus assembly protein TraF</fullName>
    </submittedName>
</protein>
<accession>A0A380BY03</accession>
<dbReference type="NCBIfam" id="TIGR02739">
    <property type="entry name" value="TraF"/>
    <property type="match status" value="1"/>
</dbReference>
<organism evidence="1 2">
    <name type="scientific">Shewanella morhuae</name>
    <dbReference type="NCBI Taxonomy" id="365591"/>
    <lineage>
        <taxon>Bacteria</taxon>
        <taxon>Pseudomonadati</taxon>
        <taxon>Pseudomonadota</taxon>
        <taxon>Gammaproteobacteria</taxon>
        <taxon>Alteromonadales</taxon>
        <taxon>Shewanellaceae</taxon>
        <taxon>Shewanella</taxon>
    </lineage>
</organism>
<evidence type="ECO:0000313" key="1">
    <source>
        <dbReference type="EMBL" id="SUJ09082.1"/>
    </source>
</evidence>
<sequence>MMTWLNDRLQHAAVSPFFRWSSHAPLAWLSTKKGDAVVNKRSALVLLMLTTFCHSANATDAQGWRWYNEPTAPKKQAPKKAETPSVTLTRTQTLTPTEQMDWFHSYYQDTLNDAAINSQDSKKVERAMLLNQYVSNKSSEFGMTFKKVLLDNPELSYTKDRPTEQAARSTYLSLERNKKMRAVRTLADAGWGLFFVYKGQEEMDIALAPSVQQFATQHGIELLGVTLDGVALPAIVQNRQNERHINVPFSPALVLVNPGTGEMKPLAYGFISQDDLLGRFLNVATDFAPDF</sequence>
<proteinExistence type="predicted"/>
<dbReference type="InterPro" id="IPR039555">
    <property type="entry name" value="TraF/TrbB"/>
</dbReference>
<gene>
    <name evidence="1" type="ORF">NCTC10736_03986</name>
</gene>
<evidence type="ECO:0000313" key="2">
    <source>
        <dbReference type="Proteomes" id="UP000255061"/>
    </source>
</evidence>